<reference evidence="4" key="1">
    <citation type="submission" date="2017-02" db="EMBL/GenBank/DDBJ databases">
        <authorList>
            <person name="Daims H."/>
        </authorList>
    </citation>
    <scope>NUCLEOTIDE SEQUENCE [LARGE SCALE GENOMIC DNA]</scope>
</reference>
<gene>
    <name evidence="3" type="ORF">CRENPOLYSF2_2250007</name>
</gene>
<keyword evidence="1" id="KW-0732">Signal</keyword>
<dbReference type="EMBL" id="FUKJ01000141">
    <property type="protein sequence ID" value="SJM91480.1"/>
    <property type="molecule type" value="Genomic_DNA"/>
</dbReference>
<keyword evidence="4" id="KW-1185">Reference proteome</keyword>
<dbReference type="AlphaFoldDB" id="A0A1R4H6J5"/>
<accession>A0A1R4H6J5</accession>
<dbReference type="Proteomes" id="UP000195442">
    <property type="component" value="Unassembled WGS sequence"/>
</dbReference>
<evidence type="ECO:0000313" key="4">
    <source>
        <dbReference type="Proteomes" id="UP000195442"/>
    </source>
</evidence>
<feature type="chain" id="PRO_5012300434" description="Alginate export domain-containing protein" evidence="1">
    <location>
        <begin position="27"/>
        <end position="445"/>
    </location>
</feature>
<dbReference type="InterPro" id="IPR025388">
    <property type="entry name" value="Alginate_export_dom"/>
</dbReference>
<protein>
    <recommendedName>
        <fullName evidence="2">Alginate export domain-containing protein</fullName>
    </recommendedName>
</protein>
<dbReference type="OrthoDB" id="9767539at2"/>
<name>A0A1R4H6J5_9GAMM</name>
<feature type="signal peptide" evidence="1">
    <location>
        <begin position="1"/>
        <end position="26"/>
    </location>
</feature>
<sequence>MSKLLLKLPLSITVLSLLVVSNLVQAKSATQEVEDALNFYHYGKNGAVKFDLNTRWENVNQGAGPRNPITGLPVNTANAFTSRLRAGLLSPTVYGFQGFAEFEGNLAMVEDYNSTRNNNGSYSTIADPDKTELNQLWISYNGIPDTIIKGGRQRIKLDDDRFIGNVGWRQMETTFDSVLLTHNNQQLFGLVVNAGYIGNVQTFTATTENIEAPFLNLNYKMGDYGNVIGYGYWLDYTETENYEKSSQTYGLRATCCVKPLDSIKISENFGLAYTAEWGYQSDYGHGPTPYEAHRYNFMGGISAYNVMFQGAVEQLNGSGANRHFDTPLGTNHAFQGWADLFLVTPNNGIRDVFGTIMVPFLRGDLVATATYHSFSDDTGQLDYGDEWNFQLAQKFGKHYSLLAKYAYYSAGNNAAYTKAGALPNTTVDAPSADTQKIWLSANVSF</sequence>
<dbReference type="Pfam" id="PF13372">
    <property type="entry name" value="Alginate_exp"/>
    <property type="match status" value="1"/>
</dbReference>
<evidence type="ECO:0000259" key="2">
    <source>
        <dbReference type="Pfam" id="PF13372"/>
    </source>
</evidence>
<evidence type="ECO:0000313" key="3">
    <source>
        <dbReference type="EMBL" id="SJM91480.1"/>
    </source>
</evidence>
<dbReference type="RefSeq" id="WP_143341502.1">
    <property type="nucleotide sequence ID" value="NZ_FUKJ01000141.1"/>
</dbReference>
<proteinExistence type="predicted"/>
<organism evidence="3 4">
    <name type="scientific">Crenothrix polyspora</name>
    <dbReference type="NCBI Taxonomy" id="360316"/>
    <lineage>
        <taxon>Bacteria</taxon>
        <taxon>Pseudomonadati</taxon>
        <taxon>Pseudomonadota</taxon>
        <taxon>Gammaproteobacteria</taxon>
        <taxon>Methylococcales</taxon>
        <taxon>Crenotrichaceae</taxon>
        <taxon>Crenothrix</taxon>
    </lineage>
</organism>
<feature type="domain" description="Alginate export" evidence="2">
    <location>
        <begin position="106"/>
        <end position="183"/>
    </location>
</feature>
<evidence type="ECO:0000256" key="1">
    <source>
        <dbReference type="SAM" id="SignalP"/>
    </source>
</evidence>